<proteinExistence type="predicted"/>
<protein>
    <submittedName>
        <fullName evidence="1">Uncharacterized protein</fullName>
    </submittedName>
</protein>
<accession>A0AAD5M1Q9</accession>
<comment type="caution">
    <text evidence="1">The sequence shown here is derived from an EMBL/GenBank/DDBJ whole genome shotgun (WGS) entry which is preliminary data.</text>
</comment>
<dbReference type="EMBL" id="JAHQIW010000690">
    <property type="protein sequence ID" value="KAJ1349580.1"/>
    <property type="molecule type" value="Genomic_DNA"/>
</dbReference>
<keyword evidence="2" id="KW-1185">Reference proteome</keyword>
<sequence length="170" mass="19309">MDIDQLAITFIKKGTIFKHQPNAPRKSSKTFEVDGCKEASRLQKNNTMSVKTTCDFVTQTSSHCTSEDGAAKVEVYTFHAPDSTNYSIPWLENGLLQVHSTLERLSVDREYKTVVLNLARSCMRQNRLGKIVRIEIKSSAISHHSFVFEVNKIHRISARDPSFYKVIVFA</sequence>
<reference evidence="1" key="1">
    <citation type="submission" date="2021-06" db="EMBL/GenBank/DDBJ databases">
        <title>Parelaphostrongylus tenuis whole genome reference sequence.</title>
        <authorList>
            <person name="Garwood T.J."/>
            <person name="Larsen P.A."/>
            <person name="Fountain-Jones N.M."/>
            <person name="Garbe J.R."/>
            <person name="Macchietto M.G."/>
            <person name="Kania S.A."/>
            <person name="Gerhold R.W."/>
            <person name="Richards J.E."/>
            <person name="Wolf T.M."/>
        </authorList>
    </citation>
    <scope>NUCLEOTIDE SEQUENCE</scope>
    <source>
        <strain evidence="1">MNPRO001-30</strain>
        <tissue evidence="1">Meninges</tissue>
    </source>
</reference>
<name>A0AAD5M1Q9_PARTN</name>
<evidence type="ECO:0000313" key="2">
    <source>
        <dbReference type="Proteomes" id="UP001196413"/>
    </source>
</evidence>
<gene>
    <name evidence="1" type="ORF">KIN20_005171</name>
</gene>
<evidence type="ECO:0000313" key="1">
    <source>
        <dbReference type="EMBL" id="KAJ1349580.1"/>
    </source>
</evidence>
<dbReference type="Proteomes" id="UP001196413">
    <property type="component" value="Unassembled WGS sequence"/>
</dbReference>
<organism evidence="1 2">
    <name type="scientific">Parelaphostrongylus tenuis</name>
    <name type="common">Meningeal worm</name>
    <dbReference type="NCBI Taxonomy" id="148309"/>
    <lineage>
        <taxon>Eukaryota</taxon>
        <taxon>Metazoa</taxon>
        <taxon>Ecdysozoa</taxon>
        <taxon>Nematoda</taxon>
        <taxon>Chromadorea</taxon>
        <taxon>Rhabditida</taxon>
        <taxon>Rhabditina</taxon>
        <taxon>Rhabditomorpha</taxon>
        <taxon>Strongyloidea</taxon>
        <taxon>Metastrongylidae</taxon>
        <taxon>Parelaphostrongylus</taxon>
    </lineage>
</organism>
<dbReference type="AlphaFoldDB" id="A0AAD5M1Q9"/>